<dbReference type="AlphaFoldDB" id="A0ABD5QDE8"/>
<comment type="caution">
    <text evidence="2">The sequence shown here is derived from an EMBL/GenBank/DDBJ whole genome shotgun (WGS) entry which is preliminary data.</text>
</comment>
<keyword evidence="3" id="KW-1185">Reference proteome</keyword>
<evidence type="ECO:0000313" key="2">
    <source>
        <dbReference type="EMBL" id="MFC4987758.1"/>
    </source>
</evidence>
<organism evidence="2 3">
    <name type="scientific">Saliphagus infecundisoli</name>
    <dbReference type="NCBI Taxonomy" id="1849069"/>
    <lineage>
        <taxon>Archaea</taxon>
        <taxon>Methanobacteriati</taxon>
        <taxon>Methanobacteriota</taxon>
        <taxon>Stenosarchaea group</taxon>
        <taxon>Halobacteria</taxon>
        <taxon>Halobacteriales</taxon>
        <taxon>Natrialbaceae</taxon>
        <taxon>Saliphagus</taxon>
    </lineage>
</organism>
<feature type="transmembrane region" description="Helical" evidence="1">
    <location>
        <begin position="12"/>
        <end position="31"/>
    </location>
</feature>
<evidence type="ECO:0000256" key="1">
    <source>
        <dbReference type="SAM" id="Phobius"/>
    </source>
</evidence>
<keyword evidence="1" id="KW-0472">Membrane</keyword>
<proteinExistence type="predicted"/>
<dbReference type="Proteomes" id="UP001595925">
    <property type="component" value="Unassembled WGS sequence"/>
</dbReference>
<feature type="transmembrane region" description="Helical" evidence="1">
    <location>
        <begin position="37"/>
        <end position="61"/>
    </location>
</feature>
<sequence>MPTVSGHEIDGPTAWRIAVLAVVVCGFVLAYLSTGRIAVSIVLGFLAAIGIAVAVAAVSSLSRAIQRGLR</sequence>
<reference evidence="2 3" key="1">
    <citation type="journal article" date="2019" name="Int. J. Syst. Evol. Microbiol.">
        <title>The Global Catalogue of Microorganisms (GCM) 10K type strain sequencing project: providing services to taxonomists for standard genome sequencing and annotation.</title>
        <authorList>
            <consortium name="The Broad Institute Genomics Platform"/>
            <consortium name="The Broad Institute Genome Sequencing Center for Infectious Disease"/>
            <person name="Wu L."/>
            <person name="Ma J."/>
        </authorList>
    </citation>
    <scope>NUCLEOTIDE SEQUENCE [LARGE SCALE GENOMIC DNA]</scope>
    <source>
        <strain evidence="2 3">CGMCC 1.15824</strain>
    </source>
</reference>
<accession>A0ABD5QDE8</accession>
<dbReference type="RefSeq" id="WP_224827820.1">
    <property type="nucleotide sequence ID" value="NZ_JAIVEF010000002.1"/>
</dbReference>
<keyword evidence="1" id="KW-0812">Transmembrane</keyword>
<gene>
    <name evidence="2" type="ORF">ACFPFO_08265</name>
</gene>
<dbReference type="EMBL" id="JBHSJG010000029">
    <property type="protein sequence ID" value="MFC4987758.1"/>
    <property type="molecule type" value="Genomic_DNA"/>
</dbReference>
<keyword evidence="1" id="KW-1133">Transmembrane helix</keyword>
<evidence type="ECO:0000313" key="3">
    <source>
        <dbReference type="Proteomes" id="UP001595925"/>
    </source>
</evidence>
<protein>
    <submittedName>
        <fullName evidence="2">Uncharacterized protein</fullName>
    </submittedName>
</protein>
<name>A0ABD5QDE8_9EURY</name>